<feature type="region of interest" description="Disordered" evidence="5">
    <location>
        <begin position="1"/>
        <end position="20"/>
    </location>
</feature>
<feature type="transmembrane region" description="Helical" evidence="6">
    <location>
        <begin position="148"/>
        <end position="169"/>
    </location>
</feature>
<feature type="domain" description="GRF-type" evidence="7">
    <location>
        <begin position="38"/>
        <end position="79"/>
    </location>
</feature>
<evidence type="ECO:0000256" key="4">
    <source>
        <dbReference type="PROSITE-ProRule" id="PRU01343"/>
    </source>
</evidence>
<evidence type="ECO:0000259" key="7">
    <source>
        <dbReference type="PROSITE" id="PS51999"/>
    </source>
</evidence>
<keyword evidence="6" id="KW-0472">Membrane</keyword>
<keyword evidence="6" id="KW-1133">Transmembrane helix</keyword>
<keyword evidence="9" id="KW-1185">Reference proteome</keyword>
<keyword evidence="3" id="KW-0862">Zinc</keyword>
<evidence type="ECO:0000256" key="6">
    <source>
        <dbReference type="SAM" id="Phobius"/>
    </source>
</evidence>
<organism evidence="8 9">
    <name type="scientific">Thlaspi arvense</name>
    <name type="common">Field penny-cress</name>
    <dbReference type="NCBI Taxonomy" id="13288"/>
    <lineage>
        <taxon>Eukaryota</taxon>
        <taxon>Viridiplantae</taxon>
        <taxon>Streptophyta</taxon>
        <taxon>Embryophyta</taxon>
        <taxon>Tracheophyta</taxon>
        <taxon>Spermatophyta</taxon>
        <taxon>Magnoliopsida</taxon>
        <taxon>eudicotyledons</taxon>
        <taxon>Gunneridae</taxon>
        <taxon>Pentapetalae</taxon>
        <taxon>rosids</taxon>
        <taxon>malvids</taxon>
        <taxon>Brassicales</taxon>
        <taxon>Brassicaceae</taxon>
        <taxon>Thlaspideae</taxon>
        <taxon>Thlaspi</taxon>
    </lineage>
</organism>
<proteinExistence type="predicted"/>
<reference evidence="8 9" key="1">
    <citation type="submission" date="2022-03" db="EMBL/GenBank/DDBJ databases">
        <authorList>
            <person name="Nunn A."/>
            <person name="Chopra R."/>
            <person name="Nunn A."/>
            <person name="Contreras Garrido A."/>
        </authorList>
    </citation>
    <scope>NUCLEOTIDE SEQUENCE [LARGE SCALE GENOMIC DNA]</scope>
</reference>
<keyword evidence="6" id="KW-0812">Transmembrane</keyword>
<evidence type="ECO:0000256" key="5">
    <source>
        <dbReference type="SAM" id="MobiDB-lite"/>
    </source>
</evidence>
<dbReference type="GO" id="GO:0008270">
    <property type="term" value="F:zinc ion binding"/>
    <property type="evidence" value="ECO:0007669"/>
    <property type="project" value="UniProtKB-KW"/>
</dbReference>
<sequence>MGIHSYTQPSSSNDSSGVRRRLARNEIPIEEDGIMTECYCGAKAIIDTYRSTMDPRRRFFTCPNVGDGECHIWKWLDKRIMEVLTLIHNDYGAVLEKIELLTYIDDFYMAKAEIDQLKQNQIQTEEKIAKLVMVVDEMKKKESGVTSGLKMQIALGALIVIIALTIMMFK</sequence>
<keyword evidence="2 4" id="KW-0863">Zinc-finger</keyword>
<dbReference type="InterPro" id="IPR010666">
    <property type="entry name" value="Znf_GRF"/>
</dbReference>
<evidence type="ECO:0000256" key="2">
    <source>
        <dbReference type="ARBA" id="ARBA00022771"/>
    </source>
</evidence>
<dbReference type="Proteomes" id="UP000836841">
    <property type="component" value="Chromosome 1"/>
</dbReference>
<accession>A0AAU9R791</accession>
<gene>
    <name evidence="8" type="ORF">TAV2_LOCUS1260</name>
</gene>
<keyword evidence="1" id="KW-0479">Metal-binding</keyword>
<evidence type="ECO:0000313" key="9">
    <source>
        <dbReference type="Proteomes" id="UP000836841"/>
    </source>
</evidence>
<dbReference type="PANTHER" id="PTHR33248">
    <property type="entry name" value="ZINC ION-BINDING PROTEIN"/>
    <property type="match status" value="1"/>
</dbReference>
<evidence type="ECO:0000256" key="1">
    <source>
        <dbReference type="ARBA" id="ARBA00022723"/>
    </source>
</evidence>
<dbReference type="PROSITE" id="PS51999">
    <property type="entry name" value="ZF_GRF"/>
    <property type="match status" value="1"/>
</dbReference>
<feature type="compositionally biased region" description="Polar residues" evidence="5">
    <location>
        <begin position="1"/>
        <end position="16"/>
    </location>
</feature>
<evidence type="ECO:0000256" key="3">
    <source>
        <dbReference type="ARBA" id="ARBA00022833"/>
    </source>
</evidence>
<dbReference type="AlphaFoldDB" id="A0AAU9R791"/>
<dbReference type="EMBL" id="OU466857">
    <property type="protein sequence ID" value="CAH2035179.1"/>
    <property type="molecule type" value="Genomic_DNA"/>
</dbReference>
<protein>
    <recommendedName>
        <fullName evidence="7">GRF-type domain-containing protein</fullName>
    </recommendedName>
</protein>
<evidence type="ECO:0000313" key="8">
    <source>
        <dbReference type="EMBL" id="CAH2035179.1"/>
    </source>
</evidence>
<name>A0AAU9R791_THLAR</name>